<comment type="caution">
    <text evidence="3">The sequence shown here is derived from an EMBL/GenBank/DDBJ whole genome shotgun (WGS) entry which is preliminary data.</text>
</comment>
<evidence type="ECO:0000256" key="1">
    <source>
        <dbReference type="SAM" id="MobiDB-lite"/>
    </source>
</evidence>
<keyword evidence="2" id="KW-0472">Membrane</keyword>
<dbReference type="AlphaFoldDB" id="A0A1F7RI59"/>
<evidence type="ECO:0000256" key="2">
    <source>
        <dbReference type="SAM" id="Phobius"/>
    </source>
</evidence>
<organism evidence="3 4">
    <name type="scientific">Candidatus Schekmanbacteria bacterium RBG_13_48_7</name>
    <dbReference type="NCBI Taxonomy" id="1817878"/>
    <lineage>
        <taxon>Bacteria</taxon>
        <taxon>Candidatus Schekmaniibacteriota</taxon>
    </lineage>
</organism>
<proteinExistence type="predicted"/>
<protein>
    <submittedName>
        <fullName evidence="3">Uncharacterized protein</fullName>
    </submittedName>
</protein>
<reference evidence="3 4" key="1">
    <citation type="journal article" date="2016" name="Nat. Commun.">
        <title>Thousands of microbial genomes shed light on interconnected biogeochemical processes in an aquifer system.</title>
        <authorList>
            <person name="Anantharaman K."/>
            <person name="Brown C.T."/>
            <person name="Hug L.A."/>
            <person name="Sharon I."/>
            <person name="Castelle C.J."/>
            <person name="Probst A.J."/>
            <person name="Thomas B.C."/>
            <person name="Singh A."/>
            <person name="Wilkins M.J."/>
            <person name="Karaoz U."/>
            <person name="Brodie E.L."/>
            <person name="Williams K.H."/>
            <person name="Hubbard S.S."/>
            <person name="Banfield J.F."/>
        </authorList>
    </citation>
    <scope>NUCLEOTIDE SEQUENCE [LARGE SCALE GENOMIC DNA]</scope>
</reference>
<accession>A0A1F7RI59</accession>
<evidence type="ECO:0000313" key="3">
    <source>
        <dbReference type="EMBL" id="OGL41213.1"/>
    </source>
</evidence>
<keyword evidence="2" id="KW-1133">Transmembrane helix</keyword>
<sequence>MSHNKNNRKHVKTRKDNTETKKNYTAKEQGSLSADGYHADDVFENAEPWDPIETKVVIGSLITALIFLIIFGYLINTFILK</sequence>
<dbReference type="Proteomes" id="UP000179266">
    <property type="component" value="Unassembled WGS sequence"/>
</dbReference>
<feature type="region of interest" description="Disordered" evidence="1">
    <location>
        <begin position="1"/>
        <end position="27"/>
    </location>
</feature>
<evidence type="ECO:0000313" key="4">
    <source>
        <dbReference type="Proteomes" id="UP000179266"/>
    </source>
</evidence>
<feature type="compositionally biased region" description="Basic residues" evidence="1">
    <location>
        <begin position="1"/>
        <end position="13"/>
    </location>
</feature>
<feature type="transmembrane region" description="Helical" evidence="2">
    <location>
        <begin position="56"/>
        <end position="75"/>
    </location>
</feature>
<name>A0A1F7RI59_9BACT</name>
<keyword evidence="2" id="KW-0812">Transmembrane</keyword>
<dbReference type="EMBL" id="MGDD01000351">
    <property type="protein sequence ID" value="OGL41213.1"/>
    <property type="molecule type" value="Genomic_DNA"/>
</dbReference>
<gene>
    <name evidence="3" type="ORF">A2161_00810</name>
</gene>